<dbReference type="EMBL" id="JAEAOA010001368">
    <property type="protein sequence ID" value="KAK3592325.1"/>
    <property type="molecule type" value="Genomic_DNA"/>
</dbReference>
<reference evidence="1" key="1">
    <citation type="journal article" date="2021" name="Genome Biol. Evol.">
        <title>A High-Quality Reference Genome for a Parasitic Bivalve with Doubly Uniparental Inheritance (Bivalvia: Unionida).</title>
        <authorList>
            <person name="Smith C.H."/>
        </authorList>
    </citation>
    <scope>NUCLEOTIDE SEQUENCE</scope>
    <source>
        <strain evidence="1">CHS0354</strain>
    </source>
</reference>
<reference evidence="1" key="2">
    <citation type="journal article" date="2021" name="Genome Biol. Evol.">
        <title>Developing a high-quality reference genome for a parasitic bivalve with doubly uniparental inheritance (Bivalvia: Unionida).</title>
        <authorList>
            <person name="Smith C.H."/>
        </authorList>
    </citation>
    <scope>NUCLEOTIDE SEQUENCE</scope>
    <source>
        <strain evidence="1">CHS0354</strain>
        <tissue evidence="1">Mantle</tissue>
    </source>
</reference>
<proteinExistence type="predicted"/>
<dbReference type="AlphaFoldDB" id="A0AAE0SI23"/>
<protein>
    <submittedName>
        <fullName evidence="1">Uncharacterized protein</fullName>
    </submittedName>
</protein>
<evidence type="ECO:0000313" key="2">
    <source>
        <dbReference type="Proteomes" id="UP001195483"/>
    </source>
</evidence>
<reference evidence="1" key="3">
    <citation type="submission" date="2023-05" db="EMBL/GenBank/DDBJ databases">
        <authorList>
            <person name="Smith C.H."/>
        </authorList>
    </citation>
    <scope>NUCLEOTIDE SEQUENCE</scope>
    <source>
        <strain evidence="1">CHS0354</strain>
        <tissue evidence="1">Mantle</tissue>
    </source>
</reference>
<name>A0AAE0SI23_9BIVA</name>
<organism evidence="1 2">
    <name type="scientific">Potamilus streckersoni</name>
    <dbReference type="NCBI Taxonomy" id="2493646"/>
    <lineage>
        <taxon>Eukaryota</taxon>
        <taxon>Metazoa</taxon>
        <taxon>Spiralia</taxon>
        <taxon>Lophotrochozoa</taxon>
        <taxon>Mollusca</taxon>
        <taxon>Bivalvia</taxon>
        <taxon>Autobranchia</taxon>
        <taxon>Heteroconchia</taxon>
        <taxon>Palaeoheterodonta</taxon>
        <taxon>Unionida</taxon>
        <taxon>Unionoidea</taxon>
        <taxon>Unionidae</taxon>
        <taxon>Ambleminae</taxon>
        <taxon>Lampsilini</taxon>
        <taxon>Potamilus</taxon>
    </lineage>
</organism>
<comment type="caution">
    <text evidence="1">The sequence shown here is derived from an EMBL/GenBank/DDBJ whole genome shotgun (WGS) entry which is preliminary data.</text>
</comment>
<keyword evidence="2" id="KW-1185">Reference proteome</keyword>
<gene>
    <name evidence="1" type="ORF">CHS0354_022568</name>
</gene>
<dbReference type="Proteomes" id="UP001195483">
    <property type="component" value="Unassembled WGS sequence"/>
</dbReference>
<accession>A0AAE0SI23</accession>
<evidence type="ECO:0000313" key="1">
    <source>
        <dbReference type="EMBL" id="KAK3592325.1"/>
    </source>
</evidence>
<sequence length="109" mass="12281">MVYVVAIEMTNCMSSLHKHDYHMIGLHRYDCVYVIQCIKVAGAAVAVVSEECYQYPAIEKDASYYDGFCVITHRSLTKGWDEYGGVWLWKYDRSGVPGGVKYAAQIVGT</sequence>